<dbReference type="AlphaFoldDB" id="A0A562V6J4"/>
<dbReference type="SUPFAM" id="SSF47413">
    <property type="entry name" value="lambda repressor-like DNA-binding domains"/>
    <property type="match status" value="1"/>
</dbReference>
<evidence type="ECO:0000259" key="1">
    <source>
        <dbReference type="PROSITE" id="PS50943"/>
    </source>
</evidence>
<name>A0A562V6J4_9BACT</name>
<evidence type="ECO:0000313" key="3">
    <source>
        <dbReference type="Proteomes" id="UP000319449"/>
    </source>
</evidence>
<accession>A0A562V6J4</accession>
<dbReference type="CDD" id="cd00093">
    <property type="entry name" value="HTH_XRE"/>
    <property type="match status" value="1"/>
</dbReference>
<gene>
    <name evidence="2" type="ORF">JN12_03827</name>
</gene>
<feature type="domain" description="HTH cro/C1-type" evidence="1">
    <location>
        <begin position="65"/>
        <end position="119"/>
    </location>
</feature>
<dbReference type="Gene3D" id="1.10.260.40">
    <property type="entry name" value="lambda repressor-like DNA-binding domains"/>
    <property type="match status" value="1"/>
</dbReference>
<keyword evidence="3" id="KW-1185">Reference proteome</keyword>
<dbReference type="SMART" id="SM00530">
    <property type="entry name" value="HTH_XRE"/>
    <property type="match status" value="1"/>
</dbReference>
<comment type="caution">
    <text evidence="2">The sequence shown here is derived from an EMBL/GenBank/DDBJ whole genome shotgun (WGS) entry which is preliminary data.</text>
</comment>
<proteinExistence type="predicted"/>
<dbReference type="OrthoDB" id="9807711at2"/>
<dbReference type="Pfam" id="PF01381">
    <property type="entry name" value="HTH_3"/>
    <property type="match status" value="1"/>
</dbReference>
<organism evidence="2 3">
    <name type="scientific">Geobacter argillaceus</name>
    <dbReference type="NCBI Taxonomy" id="345631"/>
    <lineage>
        <taxon>Bacteria</taxon>
        <taxon>Pseudomonadati</taxon>
        <taxon>Thermodesulfobacteriota</taxon>
        <taxon>Desulfuromonadia</taxon>
        <taxon>Geobacterales</taxon>
        <taxon>Geobacteraceae</taxon>
        <taxon>Geobacter</taxon>
    </lineage>
</organism>
<dbReference type="EMBL" id="VLLN01000039">
    <property type="protein sequence ID" value="TWJ13516.1"/>
    <property type="molecule type" value="Genomic_DNA"/>
</dbReference>
<evidence type="ECO:0000313" key="2">
    <source>
        <dbReference type="EMBL" id="TWJ13516.1"/>
    </source>
</evidence>
<dbReference type="RefSeq" id="WP_145025780.1">
    <property type="nucleotide sequence ID" value="NZ_VLLN01000039.1"/>
</dbReference>
<protein>
    <submittedName>
        <fullName evidence="2">Helix-turn-helix protein</fullName>
    </submittedName>
</protein>
<dbReference type="InterPro" id="IPR001387">
    <property type="entry name" value="Cro/C1-type_HTH"/>
</dbReference>
<dbReference type="Proteomes" id="UP000319449">
    <property type="component" value="Unassembled WGS sequence"/>
</dbReference>
<dbReference type="InterPro" id="IPR010982">
    <property type="entry name" value="Lambda_DNA-bd_dom_sf"/>
</dbReference>
<dbReference type="PROSITE" id="PS50943">
    <property type="entry name" value="HTH_CROC1"/>
    <property type="match status" value="1"/>
</dbReference>
<reference evidence="2 3" key="1">
    <citation type="submission" date="2019-07" db="EMBL/GenBank/DDBJ databases">
        <title>Genomic Encyclopedia of Archaeal and Bacterial Type Strains, Phase II (KMG-II): from individual species to whole genera.</title>
        <authorList>
            <person name="Goeker M."/>
        </authorList>
    </citation>
    <scope>NUCLEOTIDE SEQUENCE [LARGE SCALE GENOMIC DNA]</scope>
    <source>
        <strain evidence="2 3">ATCC BAA-1139</strain>
    </source>
</reference>
<sequence length="120" mass="13466">MQALTKKRPTEKMVEVRFRGTVASINKLRRAAKALEVTDLLEEKEVYTPEELSPELQWNSSGVALRGARGKEGLTQKQLAELTGIAQHHISEMENGKRPIGKETARKLAAALHVDYRVFL</sequence>
<dbReference type="GO" id="GO:0003677">
    <property type="term" value="F:DNA binding"/>
    <property type="evidence" value="ECO:0007669"/>
    <property type="project" value="InterPro"/>
</dbReference>